<dbReference type="EMBL" id="KK115334">
    <property type="protein sequence ID" value="KFM64811.1"/>
    <property type="molecule type" value="Genomic_DNA"/>
</dbReference>
<accession>A0A087TI72</accession>
<proteinExistence type="predicted"/>
<dbReference type="Proteomes" id="UP000054359">
    <property type="component" value="Unassembled WGS sequence"/>
</dbReference>
<evidence type="ECO:0000313" key="3">
    <source>
        <dbReference type="Proteomes" id="UP000054359"/>
    </source>
</evidence>
<feature type="chain" id="PRO_5001829758" evidence="1">
    <location>
        <begin position="29"/>
        <end position="155"/>
    </location>
</feature>
<feature type="non-terminal residue" evidence="2">
    <location>
        <position position="155"/>
    </location>
</feature>
<dbReference type="AlphaFoldDB" id="A0A087TI72"/>
<keyword evidence="3" id="KW-1185">Reference proteome</keyword>
<evidence type="ECO:0000313" key="2">
    <source>
        <dbReference type="EMBL" id="KFM64811.1"/>
    </source>
</evidence>
<organism evidence="2 3">
    <name type="scientific">Stegodyphus mimosarum</name>
    <name type="common">African social velvet spider</name>
    <dbReference type="NCBI Taxonomy" id="407821"/>
    <lineage>
        <taxon>Eukaryota</taxon>
        <taxon>Metazoa</taxon>
        <taxon>Ecdysozoa</taxon>
        <taxon>Arthropoda</taxon>
        <taxon>Chelicerata</taxon>
        <taxon>Arachnida</taxon>
        <taxon>Araneae</taxon>
        <taxon>Araneomorphae</taxon>
        <taxon>Entelegynae</taxon>
        <taxon>Eresoidea</taxon>
        <taxon>Eresidae</taxon>
        <taxon>Stegodyphus</taxon>
    </lineage>
</organism>
<sequence length="155" mass="17614">MFTVAFVFIGMFCTLLSVLSESTPKSTADEVLENIIRDSHSGKDLKIFHFASNYYPEILNHEQKEQPVSSLVTDKLIPDHNKVIFTIRVKEPLSNMEVIRQLCKAVAEHLNFSLDSIKVSKYEPSTGIVKMFFLHTSKKINETDILELKPASEVL</sequence>
<name>A0A087TI72_STEMI</name>
<reference evidence="2 3" key="1">
    <citation type="submission" date="2013-11" db="EMBL/GenBank/DDBJ databases">
        <title>Genome sequencing of Stegodyphus mimosarum.</title>
        <authorList>
            <person name="Bechsgaard J."/>
        </authorList>
    </citation>
    <scope>NUCLEOTIDE SEQUENCE [LARGE SCALE GENOMIC DNA]</scope>
</reference>
<feature type="signal peptide" evidence="1">
    <location>
        <begin position="1"/>
        <end position="28"/>
    </location>
</feature>
<evidence type="ECO:0000256" key="1">
    <source>
        <dbReference type="SAM" id="SignalP"/>
    </source>
</evidence>
<protein>
    <submittedName>
        <fullName evidence="2">Uncharacterized protein</fullName>
    </submittedName>
</protein>
<gene>
    <name evidence="2" type="ORF">X975_01532</name>
</gene>
<keyword evidence="1" id="KW-0732">Signal</keyword>